<evidence type="ECO:0000259" key="12">
    <source>
        <dbReference type="Pfam" id="PF03033"/>
    </source>
</evidence>
<keyword evidence="7 10" id="KW-0472">Membrane</keyword>
<dbReference type="GO" id="GO:0005886">
    <property type="term" value="C:plasma membrane"/>
    <property type="evidence" value="ECO:0007669"/>
    <property type="project" value="UniProtKB-SubCell"/>
</dbReference>
<organism evidence="14 15">
    <name type="scientific">Candidatus Hakubella thermalkaliphila</name>
    <dbReference type="NCBI Taxonomy" id="2754717"/>
    <lineage>
        <taxon>Bacteria</taxon>
        <taxon>Bacillati</taxon>
        <taxon>Actinomycetota</taxon>
        <taxon>Actinomycetota incertae sedis</taxon>
        <taxon>Candidatus Hakubellales</taxon>
        <taxon>Candidatus Hakubellaceae</taxon>
        <taxon>Candidatus Hakubella</taxon>
    </lineage>
</organism>
<dbReference type="GO" id="GO:0009252">
    <property type="term" value="P:peptidoglycan biosynthetic process"/>
    <property type="evidence" value="ECO:0007669"/>
    <property type="project" value="UniProtKB-UniRule"/>
</dbReference>
<evidence type="ECO:0000256" key="2">
    <source>
        <dbReference type="ARBA" id="ARBA00022618"/>
    </source>
</evidence>
<feature type="domain" description="Glycosyl transferase family 28 C-terminal" evidence="13">
    <location>
        <begin position="148"/>
        <end position="306"/>
    </location>
</feature>
<protein>
    <recommendedName>
        <fullName evidence="10">UDP-N-acetylglucosamine--N-acetylmuramyl-(pentapeptide) pyrophosphoryl-undecaprenol N-acetylglucosamine transferase</fullName>
        <ecNumber evidence="10">2.4.1.227</ecNumber>
    </recommendedName>
    <alternativeName>
        <fullName evidence="10">Undecaprenyl-PP-MurNAc-pentapeptide-UDPGlcNAc GlcNAc transferase</fullName>
    </alternativeName>
</protein>
<keyword evidence="4 10" id="KW-0808">Transferase</keyword>
<comment type="similarity">
    <text evidence="10">Belongs to the glycosyltransferase 28 family. MurG subfamily.</text>
</comment>
<dbReference type="Gene3D" id="3.40.50.2000">
    <property type="entry name" value="Glycogen Phosphorylase B"/>
    <property type="match status" value="2"/>
</dbReference>
<dbReference type="Pfam" id="PF04101">
    <property type="entry name" value="Glyco_tran_28_C"/>
    <property type="match status" value="1"/>
</dbReference>
<feature type="region of interest" description="Disordered" evidence="11">
    <location>
        <begin position="308"/>
        <end position="335"/>
    </location>
</feature>
<keyword evidence="1 10" id="KW-1003">Cell membrane</keyword>
<evidence type="ECO:0000256" key="10">
    <source>
        <dbReference type="HAMAP-Rule" id="MF_00033"/>
    </source>
</evidence>
<keyword evidence="3 10" id="KW-0328">Glycosyltransferase</keyword>
<keyword evidence="8 10" id="KW-0131">Cell cycle</keyword>
<name>A0A6V8NKM3_9ACTN</name>
<evidence type="ECO:0000256" key="11">
    <source>
        <dbReference type="SAM" id="MobiDB-lite"/>
    </source>
</evidence>
<proteinExistence type="inferred from homology"/>
<gene>
    <name evidence="10" type="primary">murG</name>
    <name evidence="14" type="ORF">HKBW3S06_00035</name>
</gene>
<evidence type="ECO:0000256" key="4">
    <source>
        <dbReference type="ARBA" id="ARBA00022679"/>
    </source>
</evidence>
<keyword evidence="2 10" id="KW-0132">Cell division</keyword>
<sequence length="352" mass="39823">MEVRIVPPRGFPLRLLKVRSFSSRPSLRWFFSGFLLMVALIKSGLIIRQEKPDLVMGFGGYVSAPVLLCALLERKRTAIHEQNVVPGRTNRILAPFVDLVCLSFEESRSYFRKARKMVCTGNPVRFREKSPDRDQARTELGLDRRRFTVGVMGGSQGARSINAAALKVYERLRDRSDLQMLHITGRGHFAEVENELDIIKERKGGALYRIFPYMEEMNLFYQACDVVVARSGATTVAEISFFGLPAILIPYPYATQDHQRLNAEVLANKGAALVILDKDLKGEILAQKIRELMEGRGGYEEMQKRAREMGWSPSPPPSPHGQYEEMQKRAREMGAGNAGERMVEALLELTFQ</sequence>
<dbReference type="PANTHER" id="PTHR21015">
    <property type="entry name" value="UDP-N-ACETYLGLUCOSAMINE--N-ACETYLMURAMYL-(PENTAPEPTIDE) PYROPHOSPHORYL-UNDECAPRENOL N-ACETYLGLUCOSAMINE TRANSFERASE 1"/>
    <property type="match status" value="1"/>
</dbReference>
<keyword evidence="5 10" id="KW-0133">Cell shape</keyword>
<dbReference type="GO" id="GO:0050511">
    <property type="term" value="F:undecaprenyldiphospho-muramoylpentapeptide beta-N-acetylglucosaminyltransferase activity"/>
    <property type="evidence" value="ECO:0007669"/>
    <property type="project" value="UniProtKB-UniRule"/>
</dbReference>
<dbReference type="AlphaFoldDB" id="A0A6V8NKM3"/>
<dbReference type="InterPro" id="IPR006009">
    <property type="entry name" value="GlcNAc_MurG"/>
</dbReference>
<dbReference type="InterPro" id="IPR004276">
    <property type="entry name" value="GlycoTrans_28_N"/>
</dbReference>
<evidence type="ECO:0000313" key="15">
    <source>
        <dbReference type="Proteomes" id="UP000580051"/>
    </source>
</evidence>
<dbReference type="GO" id="GO:0071555">
    <property type="term" value="P:cell wall organization"/>
    <property type="evidence" value="ECO:0007669"/>
    <property type="project" value="UniProtKB-KW"/>
</dbReference>
<dbReference type="Proteomes" id="UP000580051">
    <property type="component" value="Unassembled WGS sequence"/>
</dbReference>
<evidence type="ECO:0000256" key="3">
    <source>
        <dbReference type="ARBA" id="ARBA00022676"/>
    </source>
</evidence>
<feature type="domain" description="Glycosyltransferase family 28 N-terminal" evidence="12">
    <location>
        <begin position="2"/>
        <end position="99"/>
    </location>
</feature>
<dbReference type="GO" id="GO:0051301">
    <property type="term" value="P:cell division"/>
    <property type="evidence" value="ECO:0007669"/>
    <property type="project" value="UniProtKB-KW"/>
</dbReference>
<evidence type="ECO:0000313" key="14">
    <source>
        <dbReference type="EMBL" id="GFP20808.1"/>
    </source>
</evidence>
<evidence type="ECO:0000256" key="7">
    <source>
        <dbReference type="ARBA" id="ARBA00023136"/>
    </source>
</evidence>
<comment type="catalytic activity">
    <reaction evidence="10">
        <text>di-trans,octa-cis-undecaprenyl diphospho-N-acetyl-alpha-D-muramoyl-L-alanyl-D-glutamyl-meso-2,6-diaminopimeloyl-D-alanyl-D-alanine + UDP-N-acetyl-alpha-D-glucosamine = di-trans,octa-cis-undecaprenyl diphospho-[N-acetyl-alpha-D-glucosaminyl-(1-&gt;4)]-N-acetyl-alpha-D-muramoyl-L-alanyl-D-glutamyl-meso-2,6-diaminopimeloyl-D-alanyl-D-alanine + UDP + H(+)</text>
        <dbReference type="Rhea" id="RHEA:31227"/>
        <dbReference type="ChEBI" id="CHEBI:15378"/>
        <dbReference type="ChEBI" id="CHEBI:57705"/>
        <dbReference type="ChEBI" id="CHEBI:58223"/>
        <dbReference type="ChEBI" id="CHEBI:61387"/>
        <dbReference type="ChEBI" id="CHEBI:61388"/>
        <dbReference type="EC" id="2.4.1.227"/>
    </reaction>
</comment>
<evidence type="ECO:0000256" key="6">
    <source>
        <dbReference type="ARBA" id="ARBA00022984"/>
    </source>
</evidence>
<comment type="pathway">
    <text evidence="10">Cell wall biogenesis; peptidoglycan biosynthesis.</text>
</comment>
<dbReference type="Pfam" id="PF03033">
    <property type="entry name" value="Glyco_transf_28"/>
    <property type="match status" value="1"/>
</dbReference>
<feature type="binding site" evidence="10">
    <location>
        <position position="125"/>
    </location>
    <ligand>
        <name>UDP-N-acetyl-alpha-D-glucosamine</name>
        <dbReference type="ChEBI" id="CHEBI:57705"/>
    </ligand>
</feature>
<comment type="function">
    <text evidence="10">Cell wall formation. Catalyzes the transfer of a GlcNAc subunit on undecaprenyl-pyrophosphoryl-MurNAc-pentapeptide (lipid intermediate I) to form undecaprenyl-pyrophosphoryl-MurNAc-(pentapeptide)GlcNAc (lipid intermediate II).</text>
</comment>
<dbReference type="UniPathway" id="UPA00219"/>
<evidence type="ECO:0000259" key="13">
    <source>
        <dbReference type="Pfam" id="PF04101"/>
    </source>
</evidence>
<evidence type="ECO:0000256" key="8">
    <source>
        <dbReference type="ARBA" id="ARBA00023306"/>
    </source>
</evidence>
<keyword evidence="9 10" id="KW-0961">Cell wall biogenesis/degradation</keyword>
<accession>A0A6V8NKM3</accession>
<comment type="caution">
    <text evidence="10">Lacks conserved residue(s) required for the propagation of feature annotation.</text>
</comment>
<dbReference type="EMBL" id="BLRV01000002">
    <property type="protein sequence ID" value="GFP20808.1"/>
    <property type="molecule type" value="Genomic_DNA"/>
</dbReference>
<dbReference type="HAMAP" id="MF_00033">
    <property type="entry name" value="MurG"/>
    <property type="match status" value="1"/>
</dbReference>
<comment type="caution">
    <text evidence="14">The sequence shown here is derived from an EMBL/GenBank/DDBJ whole genome shotgun (WGS) entry which is preliminary data.</text>
</comment>
<evidence type="ECO:0000256" key="5">
    <source>
        <dbReference type="ARBA" id="ARBA00022960"/>
    </source>
</evidence>
<dbReference type="PANTHER" id="PTHR21015:SF22">
    <property type="entry name" value="GLYCOSYLTRANSFERASE"/>
    <property type="match status" value="1"/>
</dbReference>
<dbReference type="CDD" id="cd03785">
    <property type="entry name" value="GT28_MurG"/>
    <property type="match status" value="1"/>
</dbReference>
<feature type="binding site" evidence="10">
    <location>
        <position position="259"/>
    </location>
    <ligand>
        <name>UDP-N-acetyl-alpha-D-glucosamine</name>
        <dbReference type="ChEBI" id="CHEBI:57705"/>
    </ligand>
</feature>
<evidence type="ECO:0000256" key="9">
    <source>
        <dbReference type="ARBA" id="ARBA00023316"/>
    </source>
</evidence>
<evidence type="ECO:0000256" key="1">
    <source>
        <dbReference type="ARBA" id="ARBA00022475"/>
    </source>
</evidence>
<feature type="compositionally biased region" description="Basic and acidic residues" evidence="11">
    <location>
        <begin position="322"/>
        <end position="332"/>
    </location>
</feature>
<keyword evidence="6 10" id="KW-0573">Peptidoglycan synthesis</keyword>
<dbReference type="GO" id="GO:0008360">
    <property type="term" value="P:regulation of cell shape"/>
    <property type="evidence" value="ECO:0007669"/>
    <property type="project" value="UniProtKB-KW"/>
</dbReference>
<dbReference type="EC" id="2.4.1.227" evidence="10"/>
<dbReference type="InterPro" id="IPR007235">
    <property type="entry name" value="Glyco_trans_28_C"/>
</dbReference>
<dbReference type="GO" id="GO:0005975">
    <property type="term" value="P:carbohydrate metabolic process"/>
    <property type="evidence" value="ECO:0007669"/>
    <property type="project" value="InterPro"/>
</dbReference>
<reference evidence="14 15" key="1">
    <citation type="journal article" date="2020" name="Front. Microbiol.">
        <title>Single-cell genomics of novel Actinobacteria with the Wood-Ljungdahl pathway discovered in a serpentinizing system.</title>
        <authorList>
            <person name="Merino N."/>
            <person name="Kawai M."/>
            <person name="Boyd E.S."/>
            <person name="Colman D.R."/>
            <person name="McGlynn S.E."/>
            <person name="Nealson K.H."/>
            <person name="Kurokawa K."/>
            <person name="Hongoh Y."/>
        </authorList>
    </citation>
    <scope>NUCLEOTIDE SEQUENCE [LARGE SCALE GENOMIC DNA]</scope>
    <source>
        <strain evidence="14 15">S06</strain>
    </source>
</reference>
<feature type="binding site" evidence="10">
    <location>
        <position position="155"/>
    </location>
    <ligand>
        <name>UDP-N-acetyl-alpha-D-glucosamine</name>
        <dbReference type="ChEBI" id="CHEBI:57705"/>
    </ligand>
</feature>
<dbReference type="SUPFAM" id="SSF53756">
    <property type="entry name" value="UDP-Glycosyltransferase/glycogen phosphorylase"/>
    <property type="match status" value="1"/>
</dbReference>
<comment type="subcellular location">
    <subcellularLocation>
        <location evidence="10">Cell membrane</location>
        <topology evidence="10">Peripheral membrane protein</topology>
        <orientation evidence="10">Cytoplasmic side</orientation>
    </subcellularLocation>
</comment>
<feature type="binding site" evidence="10">
    <location>
        <position position="83"/>
    </location>
    <ligand>
        <name>UDP-N-acetyl-alpha-D-glucosamine</name>
        <dbReference type="ChEBI" id="CHEBI:57705"/>
    </ligand>
</feature>